<keyword evidence="4" id="KW-1185">Reference proteome</keyword>
<feature type="non-terminal residue" evidence="2">
    <location>
        <position position="1"/>
    </location>
</feature>
<dbReference type="EMBL" id="CAMXCT030001940">
    <property type="protein sequence ID" value="CAL4781652.1"/>
    <property type="molecule type" value="Genomic_DNA"/>
</dbReference>
<comment type="caution">
    <text evidence="2">The sequence shown here is derived from an EMBL/GenBank/DDBJ whole genome shotgun (WGS) entry which is preliminary data.</text>
</comment>
<dbReference type="SUPFAM" id="SSF53448">
    <property type="entry name" value="Nucleotide-diphospho-sugar transferases"/>
    <property type="match status" value="1"/>
</dbReference>
<dbReference type="InterPro" id="IPR027995">
    <property type="entry name" value="Galactosyl_T_N"/>
</dbReference>
<dbReference type="GO" id="GO:0005794">
    <property type="term" value="C:Golgi apparatus"/>
    <property type="evidence" value="ECO:0007669"/>
    <property type="project" value="TreeGrafter"/>
</dbReference>
<feature type="non-terminal residue" evidence="2">
    <location>
        <position position="101"/>
    </location>
</feature>
<dbReference type="PANTHER" id="PTHR19300">
    <property type="entry name" value="BETA-1,4-GALACTOSYLTRANSFERASE"/>
    <property type="match status" value="1"/>
</dbReference>
<dbReference type="Gene3D" id="3.90.550.10">
    <property type="entry name" value="Spore Coat Polysaccharide Biosynthesis Protein SpsA, Chain A"/>
    <property type="match status" value="1"/>
</dbReference>
<dbReference type="EMBL" id="CAMXCT010001940">
    <property type="protein sequence ID" value="CAI3994340.1"/>
    <property type="molecule type" value="Genomic_DNA"/>
</dbReference>
<reference evidence="2" key="1">
    <citation type="submission" date="2022-10" db="EMBL/GenBank/DDBJ databases">
        <authorList>
            <person name="Chen Y."/>
            <person name="Dougan E. K."/>
            <person name="Chan C."/>
            <person name="Rhodes N."/>
            <person name="Thang M."/>
        </authorList>
    </citation>
    <scope>NUCLEOTIDE SEQUENCE</scope>
</reference>
<dbReference type="AlphaFoldDB" id="A0A9P1G1D9"/>
<dbReference type="GO" id="GO:0005975">
    <property type="term" value="P:carbohydrate metabolic process"/>
    <property type="evidence" value="ECO:0007669"/>
    <property type="project" value="InterPro"/>
</dbReference>
<dbReference type="PANTHER" id="PTHR19300:SF57">
    <property type="entry name" value="BETA-1,4-N-ACETYLGALACTOSAMINYLTRANSFERASE"/>
    <property type="match status" value="1"/>
</dbReference>
<dbReference type="EMBL" id="CAMXCT020001940">
    <property type="protein sequence ID" value="CAL1147715.1"/>
    <property type="molecule type" value="Genomic_DNA"/>
</dbReference>
<reference evidence="3" key="2">
    <citation type="submission" date="2024-04" db="EMBL/GenBank/DDBJ databases">
        <authorList>
            <person name="Chen Y."/>
            <person name="Shah S."/>
            <person name="Dougan E. K."/>
            <person name="Thang M."/>
            <person name="Chan C."/>
        </authorList>
    </citation>
    <scope>NUCLEOTIDE SEQUENCE [LARGE SCALE GENOMIC DNA]</scope>
</reference>
<dbReference type="InterPro" id="IPR003859">
    <property type="entry name" value="Galactosyl_T"/>
</dbReference>
<proteinExistence type="predicted"/>
<dbReference type="Proteomes" id="UP001152797">
    <property type="component" value="Unassembled WGS sequence"/>
</dbReference>
<organism evidence="2">
    <name type="scientific">Cladocopium goreaui</name>
    <dbReference type="NCBI Taxonomy" id="2562237"/>
    <lineage>
        <taxon>Eukaryota</taxon>
        <taxon>Sar</taxon>
        <taxon>Alveolata</taxon>
        <taxon>Dinophyceae</taxon>
        <taxon>Suessiales</taxon>
        <taxon>Symbiodiniaceae</taxon>
        <taxon>Cladocopium</taxon>
    </lineage>
</organism>
<gene>
    <name evidence="2" type="ORF">C1SCF055_LOCUS20991</name>
</gene>
<accession>A0A9P1G1D9</accession>
<evidence type="ECO:0000313" key="4">
    <source>
        <dbReference type="Proteomes" id="UP001152797"/>
    </source>
</evidence>
<evidence type="ECO:0000313" key="3">
    <source>
        <dbReference type="EMBL" id="CAL1147715.1"/>
    </source>
</evidence>
<dbReference type="InterPro" id="IPR029044">
    <property type="entry name" value="Nucleotide-diphossugar_trans"/>
</dbReference>
<evidence type="ECO:0000259" key="1">
    <source>
        <dbReference type="Pfam" id="PF13733"/>
    </source>
</evidence>
<evidence type="ECO:0000313" key="2">
    <source>
        <dbReference type="EMBL" id="CAI3994340.1"/>
    </source>
</evidence>
<feature type="domain" description="Galactosyltransferase N-terminal" evidence="1">
    <location>
        <begin position="16"/>
        <end position="101"/>
    </location>
</feature>
<protein>
    <recommendedName>
        <fullName evidence="1">Galactosyltransferase N-terminal domain-containing protein</fullName>
    </recommendedName>
</protein>
<name>A0A9P1G1D9_9DINO</name>
<dbReference type="OrthoDB" id="10038994at2759"/>
<sequence length="101" mass="11951">SCPSCIDYRTVAKPPEPYNLESPKRIALVVPFRDRGTHLEKFRERIQSHIASWERKGIHHSWKVYVVEQFDEQLFNRGYLFNVGFQYATVDEKNTGQKFDC</sequence>
<dbReference type="Pfam" id="PF13733">
    <property type="entry name" value="Glyco_transf_7N"/>
    <property type="match status" value="1"/>
</dbReference>
<dbReference type="GO" id="GO:0008378">
    <property type="term" value="F:galactosyltransferase activity"/>
    <property type="evidence" value="ECO:0007669"/>
    <property type="project" value="TreeGrafter"/>
</dbReference>